<comment type="caution">
    <text evidence="2">The sequence shown here is derived from an EMBL/GenBank/DDBJ whole genome shotgun (WGS) entry which is preliminary data.</text>
</comment>
<protein>
    <submittedName>
        <fullName evidence="2">Uncharacterized protein</fullName>
    </submittedName>
</protein>
<sequence>MAKLSGWLNLCPRWPNVASQVEWLFLVGPTLAGTFPISSATFPSATFSTLGPPPLRRCSTVARATAPPPLRCFGRRSGRLPAAGLAHRSGRPARRQGRVPLGPPRPPLAQPTAPVAARATSPAGRPARCSGRLALCSGCPAHRADATSPRFSADEVRSVCMYMLDC</sequence>
<reference evidence="2" key="1">
    <citation type="journal article" date="2021" name="bioRxiv">
        <title>Whole Genome Assembly and Annotation of Northern Wild Rice, Zizania palustris L., Supports a Whole Genome Duplication in the Zizania Genus.</title>
        <authorList>
            <person name="Haas M."/>
            <person name="Kono T."/>
            <person name="Macchietto M."/>
            <person name="Millas R."/>
            <person name="McGilp L."/>
            <person name="Shao M."/>
            <person name="Duquette J."/>
            <person name="Hirsch C.N."/>
            <person name="Kimball J."/>
        </authorList>
    </citation>
    <scope>NUCLEOTIDE SEQUENCE</scope>
    <source>
        <tissue evidence="2">Fresh leaf tissue</tissue>
    </source>
</reference>
<gene>
    <name evidence="2" type="ORF">GUJ93_ZPchr0012g21436</name>
</gene>
<reference evidence="2" key="2">
    <citation type="submission" date="2021-02" db="EMBL/GenBank/DDBJ databases">
        <authorList>
            <person name="Kimball J.A."/>
            <person name="Haas M.W."/>
            <person name="Macchietto M."/>
            <person name="Kono T."/>
            <person name="Duquette J."/>
            <person name="Shao M."/>
        </authorList>
    </citation>
    <scope>NUCLEOTIDE SEQUENCE</scope>
    <source>
        <tissue evidence="2">Fresh leaf tissue</tissue>
    </source>
</reference>
<feature type="compositionally biased region" description="Basic residues" evidence="1">
    <location>
        <begin position="88"/>
        <end position="97"/>
    </location>
</feature>
<feature type="region of interest" description="Disordered" evidence="1">
    <location>
        <begin position="83"/>
        <end position="125"/>
    </location>
</feature>
<evidence type="ECO:0000256" key="1">
    <source>
        <dbReference type="SAM" id="MobiDB-lite"/>
    </source>
</evidence>
<organism evidence="2 3">
    <name type="scientific">Zizania palustris</name>
    <name type="common">Northern wild rice</name>
    <dbReference type="NCBI Taxonomy" id="103762"/>
    <lineage>
        <taxon>Eukaryota</taxon>
        <taxon>Viridiplantae</taxon>
        <taxon>Streptophyta</taxon>
        <taxon>Embryophyta</taxon>
        <taxon>Tracheophyta</taxon>
        <taxon>Spermatophyta</taxon>
        <taxon>Magnoliopsida</taxon>
        <taxon>Liliopsida</taxon>
        <taxon>Poales</taxon>
        <taxon>Poaceae</taxon>
        <taxon>BOP clade</taxon>
        <taxon>Oryzoideae</taxon>
        <taxon>Oryzeae</taxon>
        <taxon>Zizaniinae</taxon>
        <taxon>Zizania</taxon>
    </lineage>
</organism>
<dbReference type="EMBL" id="JAAALK010000080">
    <property type="protein sequence ID" value="KAG8095453.1"/>
    <property type="molecule type" value="Genomic_DNA"/>
</dbReference>
<keyword evidence="3" id="KW-1185">Reference proteome</keyword>
<evidence type="ECO:0000313" key="3">
    <source>
        <dbReference type="Proteomes" id="UP000729402"/>
    </source>
</evidence>
<proteinExistence type="predicted"/>
<evidence type="ECO:0000313" key="2">
    <source>
        <dbReference type="EMBL" id="KAG8095453.1"/>
    </source>
</evidence>
<accession>A0A8J5WRI8</accession>
<dbReference type="Proteomes" id="UP000729402">
    <property type="component" value="Unassembled WGS sequence"/>
</dbReference>
<name>A0A8J5WRI8_ZIZPA</name>
<dbReference type="AlphaFoldDB" id="A0A8J5WRI8"/>